<organism evidence="9">
    <name type="scientific">marine metagenome</name>
    <dbReference type="NCBI Taxonomy" id="408172"/>
    <lineage>
        <taxon>unclassified sequences</taxon>
        <taxon>metagenomes</taxon>
        <taxon>ecological metagenomes</taxon>
    </lineage>
</organism>
<dbReference type="PANTHER" id="PTHR10160">
    <property type="entry name" value="NAD(P) TRANSHYDROGENASE"/>
    <property type="match status" value="1"/>
</dbReference>
<dbReference type="InterPro" id="IPR036291">
    <property type="entry name" value="NAD(P)-bd_dom_sf"/>
</dbReference>
<evidence type="ECO:0000313" key="9">
    <source>
        <dbReference type="EMBL" id="SUZ87284.1"/>
    </source>
</evidence>
<dbReference type="EC" id="7.1.1.1" evidence="1"/>
<evidence type="ECO:0000256" key="4">
    <source>
        <dbReference type="ARBA" id="ARBA00022967"/>
    </source>
</evidence>
<keyword evidence="2" id="KW-0547">Nucleotide-binding</keyword>
<dbReference type="InterPro" id="IPR007886">
    <property type="entry name" value="AlaDH/PNT_N"/>
</dbReference>
<feature type="domain" description="Alanine dehydrogenase/pyridine nucleotide transhydrogenase N-terminal" evidence="8">
    <location>
        <begin position="4"/>
        <end position="137"/>
    </location>
</feature>
<accession>A0A381R7V5</accession>
<evidence type="ECO:0000259" key="7">
    <source>
        <dbReference type="SMART" id="SM01002"/>
    </source>
</evidence>
<dbReference type="Pfam" id="PF01262">
    <property type="entry name" value="AlaDh_PNT_C"/>
    <property type="match status" value="1"/>
</dbReference>
<evidence type="ECO:0000256" key="6">
    <source>
        <dbReference type="ARBA" id="ARBA00048202"/>
    </source>
</evidence>
<evidence type="ECO:0000256" key="5">
    <source>
        <dbReference type="ARBA" id="ARBA00023027"/>
    </source>
</evidence>
<dbReference type="GO" id="GO:0006740">
    <property type="term" value="P:NADPH regeneration"/>
    <property type="evidence" value="ECO:0007669"/>
    <property type="project" value="TreeGrafter"/>
</dbReference>
<keyword evidence="4" id="KW-1278">Translocase</keyword>
<feature type="domain" description="Alanine dehydrogenase/pyridine nucleotide transhydrogenase NAD(H)-binding" evidence="7">
    <location>
        <begin position="146"/>
        <end position="311"/>
    </location>
</feature>
<dbReference type="Gene3D" id="3.40.50.720">
    <property type="entry name" value="NAD(P)-binding Rossmann-like Domain"/>
    <property type="match status" value="2"/>
</dbReference>
<dbReference type="SUPFAM" id="SSF52283">
    <property type="entry name" value="Formate/glycerate dehydrogenase catalytic domain-like"/>
    <property type="match status" value="1"/>
</dbReference>
<dbReference type="CDD" id="cd05304">
    <property type="entry name" value="Rubrum_tdh"/>
    <property type="match status" value="1"/>
</dbReference>
<keyword evidence="3" id="KW-0521">NADP</keyword>
<comment type="catalytic activity">
    <reaction evidence="6">
        <text>NAD(+) + NADPH + H(+)(in) = NADH + NADP(+) + H(+)(out)</text>
        <dbReference type="Rhea" id="RHEA:47992"/>
        <dbReference type="ChEBI" id="CHEBI:15378"/>
        <dbReference type="ChEBI" id="CHEBI:57540"/>
        <dbReference type="ChEBI" id="CHEBI:57783"/>
        <dbReference type="ChEBI" id="CHEBI:57945"/>
        <dbReference type="ChEBI" id="CHEBI:58349"/>
        <dbReference type="EC" id="7.1.1.1"/>
    </reaction>
</comment>
<sequence length="373" mass="40513">MNIGVLKETKTLEKRVAIIPSTVKDLTKKGYTFCVEKDAGNLSHYSNQSFIDAGAKLVEKNDVFNCDIVIKVNTPTEDEIRSLNSNSLLISLFQTIKDIDLVKTLKEKQVSAFSLNLLPRTTLAQKMDVLSSQASIAGYKAVLIGANHIGKYMPLLMTPAGTISPARTLIIGAGVAGLQAIATSKRLGSKVEAFDVRPEVKEQVESLGAKFVEVENDGGDGVGSGGYAKETSEEYKKRQQEVMKERIAKSDLVITTALVPNRPAPTLIPTSMVDLMQPGSVIMDLAAENGGNCELTTTDEVVHHNGILIDGNSNFPSTMATHASQLFSKNIQAIIEHCHTENGFELNKEDEIIDGMLFIEKGEVRHEPTKEAL</sequence>
<dbReference type="InterPro" id="IPR007698">
    <property type="entry name" value="AlaDH/PNT_NAD(H)-bd"/>
</dbReference>
<dbReference type="NCBIfam" id="NF006942">
    <property type="entry name" value="PRK09424.1"/>
    <property type="match status" value="1"/>
</dbReference>
<dbReference type="SMART" id="SM01003">
    <property type="entry name" value="AlaDh_PNT_N"/>
    <property type="match status" value="1"/>
</dbReference>
<dbReference type="GO" id="GO:0050661">
    <property type="term" value="F:NADP binding"/>
    <property type="evidence" value="ECO:0007669"/>
    <property type="project" value="TreeGrafter"/>
</dbReference>
<evidence type="ECO:0000256" key="1">
    <source>
        <dbReference type="ARBA" id="ARBA00012943"/>
    </source>
</evidence>
<dbReference type="GO" id="GO:0005886">
    <property type="term" value="C:plasma membrane"/>
    <property type="evidence" value="ECO:0007669"/>
    <property type="project" value="TreeGrafter"/>
</dbReference>
<protein>
    <recommendedName>
        <fullName evidence="1">proton-translocating NAD(P)(+) transhydrogenase</fullName>
        <ecNumber evidence="1">7.1.1.1</ecNumber>
    </recommendedName>
</protein>
<name>A0A381R7V5_9ZZZZ</name>
<evidence type="ECO:0000256" key="3">
    <source>
        <dbReference type="ARBA" id="ARBA00022857"/>
    </source>
</evidence>
<dbReference type="SUPFAM" id="SSF51735">
    <property type="entry name" value="NAD(P)-binding Rossmann-fold domains"/>
    <property type="match status" value="1"/>
</dbReference>
<reference evidence="9" key="1">
    <citation type="submission" date="2018-05" db="EMBL/GenBank/DDBJ databases">
        <authorList>
            <person name="Lanie J.A."/>
            <person name="Ng W.-L."/>
            <person name="Kazmierczak K.M."/>
            <person name="Andrzejewski T.M."/>
            <person name="Davidsen T.M."/>
            <person name="Wayne K.J."/>
            <person name="Tettelin H."/>
            <person name="Glass J.I."/>
            <person name="Rusch D."/>
            <person name="Podicherti R."/>
            <person name="Tsui H.-C.T."/>
            <person name="Winkler M.E."/>
        </authorList>
    </citation>
    <scope>NUCLEOTIDE SEQUENCE</scope>
</reference>
<dbReference type="GO" id="GO:0008750">
    <property type="term" value="F:proton-translocating NAD(P)+ transhydrogenase activity"/>
    <property type="evidence" value="ECO:0007669"/>
    <property type="project" value="UniProtKB-EC"/>
</dbReference>
<evidence type="ECO:0000259" key="8">
    <source>
        <dbReference type="SMART" id="SM01003"/>
    </source>
</evidence>
<gene>
    <name evidence="9" type="ORF">METZ01_LOCUS40138</name>
</gene>
<dbReference type="AlphaFoldDB" id="A0A381R7V5"/>
<keyword evidence="5" id="KW-0520">NAD</keyword>
<evidence type="ECO:0000256" key="2">
    <source>
        <dbReference type="ARBA" id="ARBA00022741"/>
    </source>
</evidence>
<dbReference type="FunFam" id="3.40.50.720:FF:000188">
    <property type="entry name" value="NAD(P) transhydrogenase alpha subunit 1"/>
    <property type="match status" value="1"/>
</dbReference>
<proteinExistence type="predicted"/>
<dbReference type="EMBL" id="UINC01001716">
    <property type="protein sequence ID" value="SUZ87284.1"/>
    <property type="molecule type" value="Genomic_DNA"/>
</dbReference>
<dbReference type="Pfam" id="PF05222">
    <property type="entry name" value="AlaDh_PNT_N"/>
    <property type="match status" value="1"/>
</dbReference>
<dbReference type="PANTHER" id="PTHR10160:SF19">
    <property type="entry name" value="PROTON-TRANSLOCATING NAD(P)(+) TRANSHYDROGENASE"/>
    <property type="match status" value="1"/>
</dbReference>
<dbReference type="SMART" id="SM01002">
    <property type="entry name" value="AlaDh_PNT_C"/>
    <property type="match status" value="1"/>
</dbReference>